<keyword evidence="2" id="KW-0597">Phosphoprotein</keyword>
<evidence type="ECO:0000256" key="4">
    <source>
        <dbReference type="ARBA" id="ARBA00022777"/>
    </source>
</evidence>
<protein>
    <submittedName>
        <fullName evidence="7">Two-component system sensor histidine kinase YesM</fullName>
        <ecNumber evidence="7">2.7.13.3</ecNumber>
    </submittedName>
</protein>
<evidence type="ECO:0000313" key="8">
    <source>
        <dbReference type="Proteomes" id="UP000587760"/>
    </source>
</evidence>
<dbReference type="EC" id="2.7.13.3" evidence="7"/>
<evidence type="ECO:0000256" key="1">
    <source>
        <dbReference type="ARBA" id="ARBA00004370"/>
    </source>
</evidence>
<dbReference type="PROSITE" id="PS50885">
    <property type="entry name" value="HAMP"/>
    <property type="match status" value="1"/>
</dbReference>
<evidence type="ECO:0000256" key="3">
    <source>
        <dbReference type="ARBA" id="ARBA00022679"/>
    </source>
</evidence>
<sequence>MVCLAIAPVLILTWTAADNTLSSVEKEIIAGSRTRVNWAGQYLEELILRFDDLFYSLQIDELIIKAVEKEADEVTILDTQKRLISAYYTHSRMIDNLDLYIHSSGEEISVNALTSGRISRPDIRSGKWTPILNGPVSLRLEEVSGSVYALHSINTFMERRLLGGMAVRIDEDVIDFVMNILRPDDEGHVLLLNEAGELLAGSPVSILSGETLGWLDSVEYFADDVPLFRDGTSLVFAKKLYKERLTIIKTLPVEVIDASSRRILAAGLLTGGILILATVLLSILFSMQISKPIVNLARTMEETSLLDFEHLKVNRHNEVGLLEEGYNTLMMRMRDLVEKEYQREIDLRNARLNALHAQINPHFLYNTLQLIGGMAMAKEAPEIYQISKAVGDLFRYTTASEGELVPLEKELKHIENYLVIQEMRFKGRCTVGIRIDDSVRDVLIPQFTLQPIIENAFEHGLQPKPGKWNINVRAVRKKRGVLLLISDDGVGMESAALHRQRALLFEKNIIKNTAESHIGMKNVDTRLKLHFGKDYGLKIFSSPGQGSRIVIRLPDKRGEE</sequence>
<dbReference type="RefSeq" id="WP_184748365.1">
    <property type="nucleotide sequence ID" value="NZ_JACHGJ010000009.1"/>
</dbReference>
<dbReference type="Gene3D" id="6.10.340.10">
    <property type="match status" value="1"/>
</dbReference>
<proteinExistence type="predicted"/>
<organism evidence="7 8">
    <name type="scientific">Spirochaeta isovalerica</name>
    <dbReference type="NCBI Taxonomy" id="150"/>
    <lineage>
        <taxon>Bacteria</taxon>
        <taxon>Pseudomonadati</taxon>
        <taxon>Spirochaetota</taxon>
        <taxon>Spirochaetia</taxon>
        <taxon>Spirochaetales</taxon>
        <taxon>Spirochaetaceae</taxon>
        <taxon>Spirochaeta</taxon>
    </lineage>
</organism>
<dbReference type="GO" id="GO:0000155">
    <property type="term" value="F:phosphorelay sensor kinase activity"/>
    <property type="evidence" value="ECO:0007669"/>
    <property type="project" value="InterPro"/>
</dbReference>
<keyword evidence="3 7" id="KW-0808">Transferase</keyword>
<feature type="domain" description="HAMP" evidence="6">
    <location>
        <begin position="287"/>
        <end position="338"/>
    </location>
</feature>
<keyword evidence="8" id="KW-1185">Reference proteome</keyword>
<comment type="subcellular location">
    <subcellularLocation>
        <location evidence="1">Membrane</location>
    </subcellularLocation>
</comment>
<keyword evidence="5" id="KW-1133">Transmembrane helix</keyword>
<keyword evidence="5" id="KW-0812">Transmembrane</keyword>
<dbReference type="InterPro" id="IPR010559">
    <property type="entry name" value="Sig_transdc_His_kin_internal"/>
</dbReference>
<dbReference type="Pfam" id="PF06580">
    <property type="entry name" value="His_kinase"/>
    <property type="match status" value="1"/>
</dbReference>
<dbReference type="PANTHER" id="PTHR34220:SF7">
    <property type="entry name" value="SENSOR HISTIDINE KINASE YPDA"/>
    <property type="match status" value="1"/>
</dbReference>
<dbReference type="PANTHER" id="PTHR34220">
    <property type="entry name" value="SENSOR HISTIDINE KINASE YPDA"/>
    <property type="match status" value="1"/>
</dbReference>
<dbReference type="Gene3D" id="3.30.565.10">
    <property type="entry name" value="Histidine kinase-like ATPase, C-terminal domain"/>
    <property type="match status" value="1"/>
</dbReference>
<dbReference type="InterPro" id="IPR003594">
    <property type="entry name" value="HATPase_dom"/>
</dbReference>
<feature type="transmembrane region" description="Helical" evidence="5">
    <location>
        <begin position="263"/>
        <end position="285"/>
    </location>
</feature>
<dbReference type="InterPro" id="IPR036890">
    <property type="entry name" value="HATPase_C_sf"/>
</dbReference>
<evidence type="ECO:0000259" key="6">
    <source>
        <dbReference type="PROSITE" id="PS50885"/>
    </source>
</evidence>
<accession>A0A841RFG5</accession>
<keyword evidence="5" id="KW-0472">Membrane</keyword>
<comment type="caution">
    <text evidence="7">The sequence shown here is derived from an EMBL/GenBank/DDBJ whole genome shotgun (WGS) entry which is preliminary data.</text>
</comment>
<dbReference type="EMBL" id="JACHGJ010000009">
    <property type="protein sequence ID" value="MBB6482131.1"/>
    <property type="molecule type" value="Genomic_DNA"/>
</dbReference>
<dbReference type="Proteomes" id="UP000587760">
    <property type="component" value="Unassembled WGS sequence"/>
</dbReference>
<dbReference type="InterPro" id="IPR003660">
    <property type="entry name" value="HAMP_dom"/>
</dbReference>
<evidence type="ECO:0000313" key="7">
    <source>
        <dbReference type="EMBL" id="MBB6482131.1"/>
    </source>
</evidence>
<dbReference type="InterPro" id="IPR050640">
    <property type="entry name" value="Bact_2-comp_sensor_kinase"/>
</dbReference>
<gene>
    <name evidence="7" type="ORF">HNR50_003819</name>
</gene>
<evidence type="ECO:0000256" key="5">
    <source>
        <dbReference type="SAM" id="Phobius"/>
    </source>
</evidence>
<dbReference type="SUPFAM" id="SSF55874">
    <property type="entry name" value="ATPase domain of HSP90 chaperone/DNA topoisomerase II/histidine kinase"/>
    <property type="match status" value="1"/>
</dbReference>
<dbReference type="Pfam" id="PF02518">
    <property type="entry name" value="HATPase_c"/>
    <property type="match status" value="1"/>
</dbReference>
<evidence type="ECO:0000256" key="2">
    <source>
        <dbReference type="ARBA" id="ARBA00022553"/>
    </source>
</evidence>
<keyword evidence="4 7" id="KW-0418">Kinase</keyword>
<reference evidence="7 8" key="1">
    <citation type="submission" date="2020-08" db="EMBL/GenBank/DDBJ databases">
        <title>Genomic Encyclopedia of Type Strains, Phase IV (KMG-IV): sequencing the most valuable type-strain genomes for metagenomic binning, comparative biology and taxonomic classification.</title>
        <authorList>
            <person name="Goeker M."/>
        </authorList>
    </citation>
    <scope>NUCLEOTIDE SEQUENCE [LARGE SCALE GENOMIC DNA]</scope>
    <source>
        <strain evidence="7 8">DSM 2461</strain>
    </source>
</reference>
<name>A0A841RFG5_9SPIO</name>
<dbReference type="AlphaFoldDB" id="A0A841RFG5"/>
<dbReference type="GO" id="GO:0016020">
    <property type="term" value="C:membrane"/>
    <property type="evidence" value="ECO:0007669"/>
    <property type="project" value="UniProtKB-SubCell"/>
</dbReference>